<evidence type="ECO:0000256" key="3">
    <source>
        <dbReference type="ARBA" id="ARBA00022737"/>
    </source>
</evidence>
<organism evidence="8 9">
    <name type="scientific">Owenia fusiformis</name>
    <name type="common">Polychaete worm</name>
    <dbReference type="NCBI Taxonomy" id="6347"/>
    <lineage>
        <taxon>Eukaryota</taxon>
        <taxon>Metazoa</taxon>
        <taxon>Spiralia</taxon>
        <taxon>Lophotrochozoa</taxon>
        <taxon>Annelida</taxon>
        <taxon>Polychaeta</taxon>
        <taxon>Sedentaria</taxon>
        <taxon>Canalipalpata</taxon>
        <taxon>Sabellida</taxon>
        <taxon>Oweniida</taxon>
        <taxon>Oweniidae</taxon>
        <taxon>Owenia</taxon>
    </lineage>
</organism>
<dbReference type="CDD" id="cd00033">
    <property type="entry name" value="CCP"/>
    <property type="match status" value="1"/>
</dbReference>
<dbReference type="Gene3D" id="2.10.70.10">
    <property type="entry name" value="Complement Module, domain 1"/>
    <property type="match status" value="1"/>
</dbReference>
<comment type="caution">
    <text evidence="8">The sequence shown here is derived from an EMBL/GenBank/DDBJ whole genome shotgun (WGS) entry which is preliminary data.</text>
</comment>
<sequence>RECLDDGTWSGEAPTCAVPVSCPNPTVKPNTAIVALTGNSVGDIVEYTCDDTFVLSSGDLRRECLDDGTWSGEAPTCAVPVSCPNPTVKPNTAIVAVTGNRVGDTVE</sequence>
<evidence type="ECO:0000256" key="6">
    <source>
        <dbReference type="PROSITE-ProRule" id="PRU00302"/>
    </source>
</evidence>
<dbReference type="OrthoDB" id="6065849at2759"/>
<keyword evidence="4" id="KW-1015">Disulfide bond</keyword>
<evidence type="ECO:0000256" key="4">
    <source>
        <dbReference type="ARBA" id="ARBA00023157"/>
    </source>
</evidence>
<evidence type="ECO:0000259" key="7">
    <source>
        <dbReference type="PROSITE" id="PS50923"/>
    </source>
</evidence>
<keyword evidence="1 6" id="KW-0768">Sushi</keyword>
<accession>A0A8S4P9C5</accession>
<evidence type="ECO:0000256" key="1">
    <source>
        <dbReference type="ARBA" id="ARBA00022659"/>
    </source>
</evidence>
<dbReference type="InterPro" id="IPR035976">
    <property type="entry name" value="Sushi/SCR/CCP_sf"/>
</dbReference>
<dbReference type="Proteomes" id="UP000749559">
    <property type="component" value="Unassembled WGS sequence"/>
</dbReference>
<evidence type="ECO:0000256" key="2">
    <source>
        <dbReference type="ARBA" id="ARBA00022729"/>
    </source>
</evidence>
<proteinExistence type="predicted"/>
<keyword evidence="3" id="KW-0677">Repeat</keyword>
<name>A0A8S4P9C5_OWEFU</name>
<evidence type="ECO:0000313" key="8">
    <source>
        <dbReference type="EMBL" id="CAH1789733.1"/>
    </source>
</evidence>
<dbReference type="PANTHER" id="PTHR46393">
    <property type="entry name" value="SUSHI DOMAIN-CONTAINING PROTEIN"/>
    <property type="match status" value="1"/>
</dbReference>
<keyword evidence="9" id="KW-1185">Reference proteome</keyword>
<dbReference type="SMART" id="SM00032">
    <property type="entry name" value="CCP"/>
    <property type="match status" value="1"/>
</dbReference>
<evidence type="ECO:0000256" key="5">
    <source>
        <dbReference type="ARBA" id="ARBA00023180"/>
    </source>
</evidence>
<dbReference type="PANTHER" id="PTHR46393:SF7">
    <property type="entry name" value="COMPLEMENT C2"/>
    <property type="match status" value="1"/>
</dbReference>
<comment type="caution">
    <text evidence="6">Lacks conserved residue(s) required for the propagation of feature annotation.</text>
</comment>
<feature type="non-terminal residue" evidence="8">
    <location>
        <position position="107"/>
    </location>
</feature>
<dbReference type="PROSITE" id="PS50923">
    <property type="entry name" value="SUSHI"/>
    <property type="match status" value="1"/>
</dbReference>
<dbReference type="AlphaFoldDB" id="A0A8S4P9C5"/>
<keyword evidence="2" id="KW-0732">Signal</keyword>
<dbReference type="InterPro" id="IPR000436">
    <property type="entry name" value="Sushi_SCR_CCP_dom"/>
</dbReference>
<dbReference type="EMBL" id="CAIIXF020000007">
    <property type="protein sequence ID" value="CAH1789733.1"/>
    <property type="molecule type" value="Genomic_DNA"/>
</dbReference>
<reference evidence="8" key="1">
    <citation type="submission" date="2022-03" db="EMBL/GenBank/DDBJ databases">
        <authorList>
            <person name="Martin C."/>
        </authorList>
    </citation>
    <scope>NUCLEOTIDE SEQUENCE</scope>
</reference>
<evidence type="ECO:0000313" key="9">
    <source>
        <dbReference type="Proteomes" id="UP000749559"/>
    </source>
</evidence>
<feature type="domain" description="Sushi" evidence="7">
    <location>
        <begin position="20"/>
        <end position="79"/>
    </location>
</feature>
<dbReference type="SUPFAM" id="SSF57535">
    <property type="entry name" value="Complement control module/SCR domain"/>
    <property type="match status" value="1"/>
</dbReference>
<keyword evidence="5" id="KW-0325">Glycoprotein</keyword>
<dbReference type="Pfam" id="PF00084">
    <property type="entry name" value="Sushi"/>
    <property type="match status" value="1"/>
</dbReference>
<gene>
    <name evidence="8" type="ORF">OFUS_LOCUS15040</name>
</gene>
<protein>
    <recommendedName>
        <fullName evidence="7">Sushi domain-containing protein</fullName>
    </recommendedName>
</protein>
<feature type="non-terminal residue" evidence="8">
    <location>
        <position position="1"/>
    </location>
</feature>